<sequence>MHVFAHTEASKQHVYNLYLNGKAVGIGPARSNGTSQYYNTYDVTDLIRKGDNVISAINYATAGKSFLVQMTVYYTDGTKKVVVNSGRDAGNWKTLDGTSAFGDNGTSVGTGYYKQAAENIDATKYPFGWNTIGFNDSAWQNASVTGTIIDQSKENLTPYTSENTTLHSVRAQKVTHKSDREVIDLGSEIIGGLQLSINSPDSRKITVRYGEQLDRSGNVKYKLNAGNDYEETWTLKKGHQTIETTGMKNFRYVEILNAPDELNVNQVQGSAMRQDFDDHASSFTSSNPLLNRIYNLTKYTVKATNQDLYTDSQARERRAYEGDALINALSSYAFEADYSLARHSHEYLIDNPTWPAEYKLFSVEVAWNDYLYTGNKASLVANYNKLKEKLFLNNYNPELGLVKGDCLVDWPTVERDGYQFSDYNTVFNSISAGAYEDMAKIAQAIGKHEDSQLYSDRAKAIKEAMIKKLYDPEKGAFHDSLSTSGTLSQHATAFALAYDVFDNQSMADKLAETIKSQGKFKTSIYGAYFVLRGLYHANAGEVAEQLLLNTDSSDKRTYAHVLNDLNATITPEAWDETLKGNLTFSHPWGSAPASQIVEGLFGIQPLTPGFDTFQVKLQPGNIDRAAIKVPTIKGNITASYLLKRNRLKVTVQIPENSKAWIYLPLSKAQKKQLIVDGHSVKGTQDGSYLKIDLGSGGHVLYLN</sequence>
<dbReference type="Proteomes" id="UP001203004">
    <property type="component" value="Unassembled WGS sequence"/>
</dbReference>
<dbReference type="InterPro" id="IPR008928">
    <property type="entry name" value="6-hairpin_glycosidase_sf"/>
</dbReference>
<dbReference type="InterPro" id="IPR035398">
    <property type="entry name" value="Bac_rhamnosid_C"/>
</dbReference>
<dbReference type="InterPro" id="IPR012341">
    <property type="entry name" value="6hp_glycosidase-like_sf"/>
</dbReference>
<accession>A0ABT0M9A2</accession>
<feature type="domain" description="Alpha-L-rhamnosidase concanavalin-like" evidence="4">
    <location>
        <begin position="177"/>
        <end position="272"/>
    </location>
</feature>
<evidence type="ECO:0000256" key="3">
    <source>
        <dbReference type="ARBA" id="ARBA00022801"/>
    </source>
</evidence>
<dbReference type="Gene3D" id="1.50.10.10">
    <property type="match status" value="1"/>
</dbReference>
<evidence type="ECO:0000259" key="6">
    <source>
        <dbReference type="Pfam" id="PF17389"/>
    </source>
</evidence>
<dbReference type="Pfam" id="PF17390">
    <property type="entry name" value="Bac_rhamnosid_C"/>
    <property type="match status" value="1"/>
</dbReference>
<evidence type="ECO:0000256" key="1">
    <source>
        <dbReference type="ARBA" id="ARBA00001445"/>
    </source>
</evidence>
<evidence type="ECO:0000313" key="8">
    <source>
        <dbReference type="EMBL" id="MCL1631462.1"/>
    </source>
</evidence>
<dbReference type="SUPFAM" id="SSF48208">
    <property type="entry name" value="Six-hairpin glycosidases"/>
    <property type="match status" value="1"/>
</dbReference>
<dbReference type="GO" id="GO:0016787">
    <property type="term" value="F:hydrolase activity"/>
    <property type="evidence" value="ECO:0007669"/>
    <property type="project" value="UniProtKB-KW"/>
</dbReference>
<dbReference type="PANTHER" id="PTHR33307:SF6">
    <property type="entry name" value="ALPHA-RHAMNOSIDASE (EUROFUNG)-RELATED"/>
    <property type="match status" value="1"/>
</dbReference>
<dbReference type="Pfam" id="PF05592">
    <property type="entry name" value="Bac_rhamnosid"/>
    <property type="match status" value="1"/>
</dbReference>
<keyword evidence="9" id="KW-1185">Reference proteome</keyword>
<evidence type="ECO:0000259" key="5">
    <source>
        <dbReference type="Pfam" id="PF08531"/>
    </source>
</evidence>
<gene>
    <name evidence="8" type="ORF">M3N64_05790</name>
</gene>
<dbReference type="Pfam" id="PF08531">
    <property type="entry name" value="Bac_rhamnosid_N"/>
    <property type="match status" value="1"/>
</dbReference>
<evidence type="ECO:0000259" key="7">
    <source>
        <dbReference type="Pfam" id="PF17390"/>
    </source>
</evidence>
<evidence type="ECO:0000313" key="9">
    <source>
        <dbReference type="Proteomes" id="UP001203004"/>
    </source>
</evidence>
<proteinExistence type="predicted"/>
<feature type="domain" description="Alpha-L-rhamnosidase C-terminal" evidence="7">
    <location>
        <begin position="602"/>
        <end position="672"/>
    </location>
</feature>
<dbReference type="EC" id="3.2.1.40" evidence="2"/>
<dbReference type="InterPro" id="IPR008902">
    <property type="entry name" value="Rhamnosid_concanavalin"/>
</dbReference>
<evidence type="ECO:0000256" key="2">
    <source>
        <dbReference type="ARBA" id="ARBA00012652"/>
    </source>
</evidence>
<reference evidence="8 9" key="1">
    <citation type="submission" date="2022-05" db="EMBL/GenBank/DDBJ databases">
        <title>Sporolactobacillus sp nov CPB3-1, isolated from tree bark (Mangifera indica L.).</title>
        <authorList>
            <person name="Phuengjayaem S."/>
            <person name="Tanasupawat S."/>
        </authorList>
    </citation>
    <scope>NUCLEOTIDE SEQUENCE [LARGE SCALE GENOMIC DNA]</scope>
    <source>
        <strain evidence="8 9">CPB3-1</strain>
    </source>
</reference>
<protein>
    <recommendedName>
        <fullName evidence="2">alpha-L-rhamnosidase</fullName>
        <ecNumber evidence="2">3.2.1.40</ecNumber>
    </recommendedName>
</protein>
<dbReference type="RefSeq" id="WP_249099491.1">
    <property type="nucleotide sequence ID" value="NZ_JAMAST010000004.1"/>
</dbReference>
<dbReference type="PANTHER" id="PTHR33307">
    <property type="entry name" value="ALPHA-RHAMNOSIDASE (EUROFUNG)"/>
    <property type="match status" value="1"/>
</dbReference>
<dbReference type="InterPro" id="IPR016007">
    <property type="entry name" value="Alpha_rhamnosid"/>
</dbReference>
<name>A0ABT0M9A2_9BACL</name>
<dbReference type="InterPro" id="IPR035396">
    <property type="entry name" value="Bac_rhamnosid6H"/>
</dbReference>
<comment type="catalytic activity">
    <reaction evidence="1">
        <text>Hydrolysis of terminal non-reducing alpha-L-rhamnose residues in alpha-L-rhamnosides.</text>
        <dbReference type="EC" id="3.2.1.40"/>
    </reaction>
</comment>
<dbReference type="InterPro" id="IPR013737">
    <property type="entry name" value="Bac_rhamnosid_N"/>
</dbReference>
<feature type="domain" description="Bacterial alpha-L-rhamnosidase N-terminal" evidence="5">
    <location>
        <begin position="14"/>
        <end position="145"/>
    </location>
</feature>
<dbReference type="Gene3D" id="2.60.420.10">
    <property type="entry name" value="Maltose phosphorylase, domain 3"/>
    <property type="match status" value="1"/>
</dbReference>
<keyword evidence="3 8" id="KW-0378">Hydrolase</keyword>
<dbReference type="Gene3D" id="2.60.120.260">
    <property type="entry name" value="Galactose-binding domain-like"/>
    <property type="match status" value="2"/>
</dbReference>
<feature type="domain" description="Alpha-L-rhamnosidase six-hairpin glycosidase" evidence="6">
    <location>
        <begin position="279"/>
        <end position="592"/>
    </location>
</feature>
<dbReference type="EMBL" id="JAMAST010000004">
    <property type="protein sequence ID" value="MCL1631462.1"/>
    <property type="molecule type" value="Genomic_DNA"/>
</dbReference>
<evidence type="ECO:0000259" key="4">
    <source>
        <dbReference type="Pfam" id="PF05592"/>
    </source>
</evidence>
<comment type="caution">
    <text evidence="8">The sequence shown here is derived from an EMBL/GenBank/DDBJ whole genome shotgun (WGS) entry which is preliminary data.</text>
</comment>
<dbReference type="Pfam" id="PF17389">
    <property type="entry name" value="Bac_rhamnosid6H"/>
    <property type="match status" value="1"/>
</dbReference>
<organism evidence="8 9">
    <name type="scientific">Sporolactobacillus mangiferae</name>
    <dbReference type="NCBI Taxonomy" id="2940498"/>
    <lineage>
        <taxon>Bacteria</taxon>
        <taxon>Bacillati</taxon>
        <taxon>Bacillota</taxon>
        <taxon>Bacilli</taxon>
        <taxon>Bacillales</taxon>
        <taxon>Sporolactobacillaceae</taxon>
        <taxon>Sporolactobacillus</taxon>
    </lineage>
</organism>